<proteinExistence type="predicted"/>
<feature type="transmembrane region" description="Helical" evidence="2">
    <location>
        <begin position="6"/>
        <end position="27"/>
    </location>
</feature>
<organism evidence="3 4">
    <name type="scientific">Boothiomyces macroporosus</name>
    <dbReference type="NCBI Taxonomy" id="261099"/>
    <lineage>
        <taxon>Eukaryota</taxon>
        <taxon>Fungi</taxon>
        <taxon>Fungi incertae sedis</taxon>
        <taxon>Chytridiomycota</taxon>
        <taxon>Chytridiomycota incertae sedis</taxon>
        <taxon>Chytridiomycetes</taxon>
        <taxon>Rhizophydiales</taxon>
        <taxon>Terramycetaceae</taxon>
        <taxon>Boothiomyces</taxon>
    </lineage>
</organism>
<dbReference type="Proteomes" id="UP001210925">
    <property type="component" value="Unassembled WGS sequence"/>
</dbReference>
<accession>A0AAD5UMM6</accession>
<protein>
    <submittedName>
        <fullName evidence="3">Uncharacterized protein</fullName>
    </submittedName>
</protein>
<feature type="region of interest" description="Disordered" evidence="1">
    <location>
        <begin position="242"/>
        <end position="271"/>
    </location>
</feature>
<feature type="transmembrane region" description="Helical" evidence="2">
    <location>
        <begin position="73"/>
        <end position="94"/>
    </location>
</feature>
<comment type="caution">
    <text evidence="3">The sequence shown here is derived from an EMBL/GenBank/DDBJ whole genome shotgun (WGS) entry which is preliminary data.</text>
</comment>
<keyword evidence="4" id="KW-1185">Reference proteome</keyword>
<evidence type="ECO:0000313" key="4">
    <source>
        <dbReference type="Proteomes" id="UP001210925"/>
    </source>
</evidence>
<feature type="transmembrane region" description="Helical" evidence="2">
    <location>
        <begin position="187"/>
        <end position="210"/>
    </location>
</feature>
<keyword evidence="2" id="KW-1133">Transmembrane helix</keyword>
<gene>
    <name evidence="3" type="ORF">HK103_003231</name>
</gene>
<evidence type="ECO:0000313" key="3">
    <source>
        <dbReference type="EMBL" id="KAJ3258849.1"/>
    </source>
</evidence>
<evidence type="ECO:0000256" key="2">
    <source>
        <dbReference type="SAM" id="Phobius"/>
    </source>
</evidence>
<dbReference type="EMBL" id="JADGKB010000023">
    <property type="protein sequence ID" value="KAJ3258849.1"/>
    <property type="molecule type" value="Genomic_DNA"/>
</dbReference>
<keyword evidence="2" id="KW-0472">Membrane</keyword>
<dbReference type="AlphaFoldDB" id="A0AAD5UMM6"/>
<sequence length="271" mass="29263">MDSVTLTSVSVITLTFIVLVGEAGYFLRDVNSMRIAPIGLFAQITLCATRALTLMIELLIPGVNCVLLGNLGMAIYGVCIAQIALSFAIQLYVASTAYNLPFNLPYCIIVANFSPQTITLINRCILYALYAYPFIAKAYASKKDTTTNASSSDSKIWVWLGINNCIFTLSIIAIELVAAVVGNIPSLVNWLTLFFSCVNFIESNILLLIVDDTKKQIKQNSQNKSGSDAKTRTAKSLVNLKKSAQGIDQPGASGAESGNPVTSKRQAVEED</sequence>
<evidence type="ECO:0000256" key="1">
    <source>
        <dbReference type="SAM" id="MobiDB-lite"/>
    </source>
</evidence>
<keyword evidence="2" id="KW-0812">Transmembrane</keyword>
<name>A0AAD5UMM6_9FUNG</name>
<feature type="transmembrane region" description="Helical" evidence="2">
    <location>
        <begin position="156"/>
        <end position="181"/>
    </location>
</feature>
<reference evidence="3" key="1">
    <citation type="submission" date="2020-05" db="EMBL/GenBank/DDBJ databases">
        <title>Phylogenomic resolution of chytrid fungi.</title>
        <authorList>
            <person name="Stajich J.E."/>
            <person name="Amses K."/>
            <person name="Simmons R."/>
            <person name="Seto K."/>
            <person name="Myers J."/>
            <person name="Bonds A."/>
            <person name="Quandt C.A."/>
            <person name="Barry K."/>
            <person name="Liu P."/>
            <person name="Grigoriev I."/>
            <person name="Longcore J.E."/>
            <person name="James T.Y."/>
        </authorList>
    </citation>
    <scope>NUCLEOTIDE SEQUENCE</scope>
    <source>
        <strain evidence="3">PLAUS21</strain>
    </source>
</reference>